<dbReference type="Pfam" id="PF19658">
    <property type="entry name" value="DUF6161"/>
    <property type="match status" value="1"/>
</dbReference>
<sequence>MTNFNWFNSVEINISFPTLNSTQNFKGLASYHKFLDEQISGWEEFENLPTELIDSKNYFISKKQEIENFVESYSAIEDDSDLDSNFVNVLNNINRRNTNIFTYDSPEVDFLLRVYQSNQTSFLGAFTYLIGDLNQHINNKKIFEGYLAAYEFKSKENKLSERVSAEKTSLQQLKNNFKNRLPELDKQLVDHLKDGSDKYDEYVKRIDDFQTDKEKTYSDWFINTKGEFETFDKDSKLKIGELEKTYKEKLKLEGPATYWSERAKKLRRQGWIALTCLIILVLLVCDSLNELLWRSPEQIFTSYFKGDHSAAIRWSIIYITLIAFLAFCIKAVSKVMFSSFHLARDSEERHTLTYFYLALLKESEIDSEEKKLIMQSLFSRADTGLLKEDSSPTMPNDLVGKFFSGGK</sequence>
<evidence type="ECO:0000259" key="2">
    <source>
        <dbReference type="Pfam" id="PF19658"/>
    </source>
</evidence>
<evidence type="ECO:0000313" key="3">
    <source>
        <dbReference type="EMBL" id="RED26588.1"/>
    </source>
</evidence>
<organism evidence="3 4">
    <name type="scientific">Flavobacterium cutihirudinis</name>
    <dbReference type="NCBI Taxonomy" id="1265740"/>
    <lineage>
        <taxon>Bacteria</taxon>
        <taxon>Pseudomonadati</taxon>
        <taxon>Bacteroidota</taxon>
        <taxon>Flavobacteriia</taxon>
        <taxon>Flavobacteriales</taxon>
        <taxon>Flavobacteriaceae</taxon>
        <taxon>Flavobacterium</taxon>
    </lineage>
</organism>
<evidence type="ECO:0000313" key="4">
    <source>
        <dbReference type="Proteomes" id="UP000257004"/>
    </source>
</evidence>
<keyword evidence="4" id="KW-1185">Reference proteome</keyword>
<feature type="transmembrane region" description="Helical" evidence="1">
    <location>
        <begin position="312"/>
        <end position="332"/>
    </location>
</feature>
<protein>
    <recommendedName>
        <fullName evidence="2">DUF6161 domain-containing protein</fullName>
    </recommendedName>
</protein>
<keyword evidence="1" id="KW-0812">Transmembrane</keyword>
<proteinExistence type="predicted"/>
<feature type="transmembrane region" description="Helical" evidence="1">
    <location>
        <begin position="271"/>
        <end position="292"/>
    </location>
</feature>
<reference evidence="3 4" key="1">
    <citation type="submission" date="2018-07" db="EMBL/GenBank/DDBJ databases">
        <title>Genomic Encyclopedia of Archaeal and Bacterial Type Strains, Phase II (KMG-II): from individual species to whole genera.</title>
        <authorList>
            <person name="Goeker M."/>
        </authorList>
    </citation>
    <scope>NUCLEOTIDE SEQUENCE [LARGE SCALE GENOMIC DNA]</scope>
    <source>
        <strain evidence="3 4">DSM 25795</strain>
    </source>
</reference>
<evidence type="ECO:0000256" key="1">
    <source>
        <dbReference type="SAM" id="Phobius"/>
    </source>
</evidence>
<dbReference type="EMBL" id="QRDQ01000007">
    <property type="protein sequence ID" value="RED26588.1"/>
    <property type="molecule type" value="Genomic_DNA"/>
</dbReference>
<gene>
    <name evidence="3" type="ORF">BD847_0508</name>
</gene>
<feature type="domain" description="DUF6161" evidence="2">
    <location>
        <begin position="183"/>
        <end position="392"/>
    </location>
</feature>
<dbReference type="AlphaFoldDB" id="A0A3D9G042"/>
<comment type="caution">
    <text evidence="3">The sequence shown here is derived from an EMBL/GenBank/DDBJ whole genome shotgun (WGS) entry which is preliminary data.</text>
</comment>
<dbReference type="Proteomes" id="UP000257004">
    <property type="component" value="Unassembled WGS sequence"/>
</dbReference>
<name>A0A3D9G042_9FLAO</name>
<dbReference type="InterPro" id="IPR046159">
    <property type="entry name" value="DUF6161"/>
</dbReference>
<accession>A0A3D9G042</accession>
<keyword evidence="1" id="KW-1133">Transmembrane helix</keyword>
<keyword evidence="1" id="KW-0472">Membrane</keyword>